<dbReference type="RefSeq" id="WP_190834481.1">
    <property type="nucleotide sequence ID" value="NZ_CAWPPI010000084.1"/>
</dbReference>
<dbReference type="Proteomes" id="UP000629098">
    <property type="component" value="Unassembled WGS sequence"/>
</dbReference>
<comment type="caution">
    <text evidence="1">The sequence shown here is derived from an EMBL/GenBank/DDBJ whole genome shotgun (WGS) entry which is preliminary data.</text>
</comment>
<name>A0A8J6XPG0_9CYAN</name>
<gene>
    <name evidence="1" type="ORF">ICL16_27520</name>
</gene>
<organism evidence="1 2">
    <name type="scientific">Iningainema tapete BLCC-T55</name>
    <dbReference type="NCBI Taxonomy" id="2748662"/>
    <lineage>
        <taxon>Bacteria</taxon>
        <taxon>Bacillati</taxon>
        <taxon>Cyanobacteriota</taxon>
        <taxon>Cyanophyceae</taxon>
        <taxon>Nostocales</taxon>
        <taxon>Scytonemataceae</taxon>
        <taxon>Iningainema tapete</taxon>
    </lineage>
</organism>
<reference evidence="1" key="1">
    <citation type="submission" date="2020-09" db="EMBL/GenBank/DDBJ databases">
        <title>Iningainema tapete sp. nov. (Scytonemataceae, Cyanobacteria) from greenhouses in central Florida (USA) produces two types of nodularin with biosynthetic potential for microcystin-LR and anabaenopeptins.</title>
        <authorList>
            <person name="Berthold D.E."/>
            <person name="Lefler F.W."/>
            <person name="Huang I.-S."/>
            <person name="Abdulla H."/>
            <person name="Zimba P.V."/>
            <person name="Laughinghouse H.D. IV."/>
        </authorList>
    </citation>
    <scope>NUCLEOTIDE SEQUENCE</scope>
    <source>
        <strain evidence="1">BLCCT55</strain>
    </source>
</reference>
<dbReference type="EMBL" id="JACXAE010000084">
    <property type="protein sequence ID" value="MBD2775705.1"/>
    <property type="molecule type" value="Genomic_DNA"/>
</dbReference>
<accession>A0A8J6XPG0</accession>
<evidence type="ECO:0000313" key="2">
    <source>
        <dbReference type="Proteomes" id="UP000629098"/>
    </source>
</evidence>
<proteinExistence type="predicted"/>
<evidence type="ECO:0000313" key="1">
    <source>
        <dbReference type="EMBL" id="MBD2775705.1"/>
    </source>
</evidence>
<sequence>MISRLSGRGIGNYPIAILDGLAWLDKLWQMQVNLDETLACSSNFLKLCQIS</sequence>
<dbReference type="AlphaFoldDB" id="A0A8J6XPG0"/>
<keyword evidence="2" id="KW-1185">Reference proteome</keyword>
<protein>
    <submittedName>
        <fullName evidence="1">Uncharacterized protein</fullName>
    </submittedName>
</protein>